<keyword evidence="1" id="KW-0479">Metal-binding</keyword>
<evidence type="ECO:0000256" key="1">
    <source>
        <dbReference type="PROSITE-ProRule" id="PRU00723"/>
    </source>
</evidence>
<feature type="zinc finger region" description="C3H1-type" evidence="1">
    <location>
        <begin position="216"/>
        <end position="245"/>
    </location>
</feature>
<feature type="compositionally biased region" description="Polar residues" evidence="2">
    <location>
        <begin position="89"/>
        <end position="107"/>
    </location>
</feature>
<sequence>MSFCDVPASTSLLPEQAPPPFTTQSQPSEQQQQRQQRQQQQHQYGSGISTSINMNRRVWNVQQSVQSSPVDTASLSLRGSMHLDGVGGSSRQHTASSSCASVGSNPESLLPAGGPGLVNYTFERQASNAFSYYLSRGNGQYTRLIPADTLPPLKDVPRLEEEHDGMVILEPIEKLHLENARDCRQVVVSKQQPSPLPDNLQKQIDCIVATSPKSTRRVKIYCDKWIHEGVCAFTQQGCKFKHEMPQDEATQQSLGLFHGLPTWWKKHTEDQNRLQRRGAPNTPPPSSSSPGLSGTATMMTAQPGGNEALRVRSHPVTPPTTFEPQLQQQIIQPQIQRQQQMLQPQIQHQRHHMLQQLHQLQHSVPPREPSNAQASFMPGPTIWKAPGSQWMQNGIVPFVRGPRRAC</sequence>
<feature type="region of interest" description="Disordered" evidence="2">
    <location>
        <begin position="268"/>
        <end position="301"/>
    </location>
</feature>
<organism evidence="4 5">
    <name type="scientific">Cordyceps fumosorosea (strain ARSEF 2679)</name>
    <name type="common">Isaria fumosorosea</name>
    <dbReference type="NCBI Taxonomy" id="1081104"/>
    <lineage>
        <taxon>Eukaryota</taxon>
        <taxon>Fungi</taxon>
        <taxon>Dikarya</taxon>
        <taxon>Ascomycota</taxon>
        <taxon>Pezizomycotina</taxon>
        <taxon>Sordariomycetes</taxon>
        <taxon>Hypocreomycetidae</taxon>
        <taxon>Hypocreales</taxon>
        <taxon>Cordycipitaceae</taxon>
        <taxon>Cordyceps</taxon>
    </lineage>
</organism>
<dbReference type="Proteomes" id="UP000076744">
    <property type="component" value="Unassembled WGS sequence"/>
</dbReference>
<gene>
    <name evidence="4" type="ORF">ISF_09332</name>
</gene>
<keyword evidence="1" id="KW-0862">Zinc</keyword>
<dbReference type="GO" id="GO:0008270">
    <property type="term" value="F:zinc ion binding"/>
    <property type="evidence" value="ECO:0007669"/>
    <property type="project" value="UniProtKB-KW"/>
</dbReference>
<dbReference type="InterPro" id="IPR000571">
    <property type="entry name" value="Znf_CCCH"/>
</dbReference>
<keyword evidence="4" id="KW-0067">ATP-binding</keyword>
<dbReference type="GO" id="GO:0003677">
    <property type="term" value="F:DNA binding"/>
    <property type="evidence" value="ECO:0007669"/>
    <property type="project" value="UniProtKB-KW"/>
</dbReference>
<dbReference type="OrthoDB" id="5355510at2759"/>
<dbReference type="STRING" id="1081104.A0A162KGA2"/>
<dbReference type="PROSITE" id="PS50103">
    <property type="entry name" value="ZF_C3H1"/>
    <property type="match status" value="1"/>
</dbReference>
<keyword evidence="4" id="KW-0238">DNA-binding</keyword>
<evidence type="ECO:0000313" key="5">
    <source>
        <dbReference type="Proteomes" id="UP000076744"/>
    </source>
</evidence>
<comment type="caution">
    <text evidence="4">The sequence shown here is derived from an EMBL/GenBank/DDBJ whole genome shotgun (WGS) entry which is preliminary data.</text>
</comment>
<dbReference type="GO" id="GO:0004386">
    <property type="term" value="F:helicase activity"/>
    <property type="evidence" value="ECO:0007669"/>
    <property type="project" value="UniProtKB-KW"/>
</dbReference>
<proteinExistence type="predicted"/>
<evidence type="ECO:0000259" key="3">
    <source>
        <dbReference type="PROSITE" id="PS50103"/>
    </source>
</evidence>
<keyword evidence="4" id="KW-0547">Nucleotide-binding</keyword>
<accession>A0A162KGA2</accession>
<feature type="region of interest" description="Disordered" evidence="2">
    <location>
        <begin position="1"/>
        <end position="45"/>
    </location>
</feature>
<evidence type="ECO:0000313" key="4">
    <source>
        <dbReference type="EMBL" id="OAA50714.1"/>
    </source>
</evidence>
<dbReference type="RefSeq" id="XP_018699862.1">
    <property type="nucleotide sequence ID" value="XM_018852935.1"/>
</dbReference>
<keyword evidence="4" id="KW-0347">Helicase</keyword>
<feature type="region of interest" description="Disordered" evidence="2">
    <location>
        <begin position="79"/>
        <end position="107"/>
    </location>
</feature>
<name>A0A162KGA2_CORFA</name>
<keyword evidence="1" id="KW-0863">Zinc-finger</keyword>
<feature type="compositionally biased region" description="Low complexity" evidence="2">
    <location>
        <begin position="24"/>
        <end position="43"/>
    </location>
</feature>
<protein>
    <submittedName>
        <fullName evidence="4">Chromodomain-helicase-DNA-binding protein 4</fullName>
    </submittedName>
</protein>
<dbReference type="EMBL" id="AZHB01000046">
    <property type="protein sequence ID" value="OAA50714.1"/>
    <property type="molecule type" value="Genomic_DNA"/>
</dbReference>
<dbReference type="AlphaFoldDB" id="A0A162KGA2"/>
<keyword evidence="5" id="KW-1185">Reference proteome</keyword>
<feature type="domain" description="C3H1-type" evidence="3">
    <location>
        <begin position="216"/>
        <end position="245"/>
    </location>
</feature>
<dbReference type="GeneID" id="30025624"/>
<evidence type="ECO:0000256" key="2">
    <source>
        <dbReference type="SAM" id="MobiDB-lite"/>
    </source>
</evidence>
<keyword evidence="4" id="KW-0378">Hydrolase</keyword>
<feature type="compositionally biased region" description="Polar residues" evidence="2">
    <location>
        <begin position="291"/>
        <end position="300"/>
    </location>
</feature>
<reference evidence="4 5" key="1">
    <citation type="journal article" date="2016" name="Genome Biol. Evol.">
        <title>Divergent and convergent evolution of fungal pathogenicity.</title>
        <authorList>
            <person name="Shang Y."/>
            <person name="Xiao G."/>
            <person name="Zheng P."/>
            <person name="Cen K."/>
            <person name="Zhan S."/>
            <person name="Wang C."/>
        </authorList>
    </citation>
    <scope>NUCLEOTIDE SEQUENCE [LARGE SCALE GENOMIC DNA]</scope>
    <source>
        <strain evidence="4 5">ARSEF 2679</strain>
    </source>
</reference>